<dbReference type="Proteomes" id="UP000235584">
    <property type="component" value="Chromosome"/>
</dbReference>
<gene>
    <name evidence="1" type="ORF">C0V70_09850</name>
</gene>
<dbReference type="AlphaFoldDB" id="A0A2K9NZT8"/>
<protein>
    <recommendedName>
        <fullName evidence="3">HNH endonuclease</fullName>
    </recommendedName>
</protein>
<evidence type="ECO:0000313" key="2">
    <source>
        <dbReference type="Proteomes" id="UP000235584"/>
    </source>
</evidence>
<keyword evidence="2" id="KW-1185">Reference proteome</keyword>
<accession>A0A2K9NZT8</accession>
<organism evidence="1 2">
    <name type="scientific">Bacteriovorax stolpii</name>
    <name type="common">Bdellovibrio stolpii</name>
    <dbReference type="NCBI Taxonomy" id="960"/>
    <lineage>
        <taxon>Bacteria</taxon>
        <taxon>Pseudomonadati</taxon>
        <taxon>Bdellovibrionota</taxon>
        <taxon>Bacteriovoracia</taxon>
        <taxon>Bacteriovoracales</taxon>
        <taxon>Bacteriovoracaceae</taxon>
        <taxon>Bacteriovorax</taxon>
    </lineage>
</organism>
<reference evidence="1 2" key="1">
    <citation type="submission" date="2018-01" db="EMBL/GenBank/DDBJ databases">
        <title>Complete genome sequence of Bacteriovorax stolpii DSM12778.</title>
        <authorList>
            <person name="Tang B."/>
            <person name="Chang J."/>
        </authorList>
    </citation>
    <scope>NUCLEOTIDE SEQUENCE [LARGE SCALE GENOMIC DNA]</scope>
    <source>
        <strain evidence="1 2">DSM 12778</strain>
    </source>
</reference>
<evidence type="ECO:0008006" key="3">
    <source>
        <dbReference type="Google" id="ProtNLM"/>
    </source>
</evidence>
<name>A0A2K9NZT8_BACTC</name>
<evidence type="ECO:0000313" key="1">
    <source>
        <dbReference type="EMBL" id="AUO00195.1"/>
    </source>
</evidence>
<dbReference type="InterPro" id="IPR003615">
    <property type="entry name" value="HNH_nuc"/>
</dbReference>
<dbReference type="EMBL" id="CP025704">
    <property type="protein sequence ID" value="AUO00195.1"/>
    <property type="molecule type" value="Genomic_DNA"/>
</dbReference>
<dbReference type="Gene3D" id="1.10.30.50">
    <property type="match status" value="1"/>
</dbReference>
<proteinExistence type="predicted"/>
<dbReference type="KEGG" id="bsto:C0V70_09850"/>
<dbReference type="CDD" id="cd00085">
    <property type="entry name" value="HNHc"/>
    <property type="match status" value="1"/>
</dbReference>
<sequence length="158" mass="17916">MKITAALFITLIFAGEISAQDFPTGPELSETPGKLCDQPSKLRYPEKIAYCDRDVSYETKEIIIHEYDQKFNYSIAKMPRGEFKIDHLIPLCAGGSNDITNLWPQHKSVYAITDPLEPVICSKMAQGRLKQKDAVSLVIEAKTHLERTKKIIEYVSRL</sequence>